<dbReference type="EMBL" id="SRYA01000096">
    <property type="protein sequence ID" value="TGY88723.1"/>
    <property type="molecule type" value="Genomic_DNA"/>
</dbReference>
<accession>A0AC61RNK0</accession>
<proteinExistence type="predicted"/>
<keyword evidence="2" id="KW-1185">Reference proteome</keyword>
<organism evidence="1 2">
    <name type="scientific">Petralouisia muris</name>
    <dbReference type="NCBI Taxonomy" id="3032872"/>
    <lineage>
        <taxon>Bacteria</taxon>
        <taxon>Bacillati</taxon>
        <taxon>Bacillota</taxon>
        <taxon>Clostridia</taxon>
        <taxon>Lachnospirales</taxon>
        <taxon>Lachnospiraceae</taxon>
        <taxon>Petralouisia</taxon>
    </lineage>
</organism>
<name>A0AC61RNK0_9FIRM</name>
<reference evidence="1" key="1">
    <citation type="submission" date="2019-04" db="EMBL/GenBank/DDBJ databases">
        <title>Microbes associate with the intestines of laboratory mice.</title>
        <authorList>
            <person name="Navarre W."/>
            <person name="Wong E."/>
            <person name="Huang K."/>
            <person name="Tropini C."/>
            <person name="Ng K."/>
            <person name="Yu B."/>
        </authorList>
    </citation>
    <scope>NUCLEOTIDE SEQUENCE</scope>
    <source>
        <strain evidence="1">NM01_1-7b</strain>
    </source>
</reference>
<evidence type="ECO:0000313" key="2">
    <source>
        <dbReference type="Proteomes" id="UP000304953"/>
    </source>
</evidence>
<evidence type="ECO:0000313" key="1">
    <source>
        <dbReference type="EMBL" id="TGY88723.1"/>
    </source>
</evidence>
<protein>
    <submittedName>
        <fullName evidence="1">Uncharacterized protein</fullName>
    </submittedName>
</protein>
<dbReference type="Proteomes" id="UP000304953">
    <property type="component" value="Unassembled WGS sequence"/>
</dbReference>
<comment type="caution">
    <text evidence="1">The sequence shown here is derived from an EMBL/GenBank/DDBJ whole genome shotgun (WGS) entry which is preliminary data.</text>
</comment>
<gene>
    <name evidence="1" type="ORF">E5329_25425</name>
</gene>
<sequence length="95" mass="10813">MNDERRAYDQRPQHDDHQHHPRPGRERQHQQGGQDHPPARDGGGNAPPAQDAPPPALVQKIGNTTYEVSFHFSTTSRETMSDKINRLIRRELDAS</sequence>